<evidence type="ECO:0000259" key="14">
    <source>
        <dbReference type="Pfam" id="PF07715"/>
    </source>
</evidence>
<evidence type="ECO:0000256" key="5">
    <source>
        <dbReference type="ARBA" id="ARBA00022729"/>
    </source>
</evidence>
<proteinExistence type="inferred from homology"/>
<evidence type="ECO:0000256" key="11">
    <source>
        <dbReference type="RuleBase" id="RU003357"/>
    </source>
</evidence>
<feature type="domain" description="TonB-dependent receptor-like beta-barrel" evidence="13">
    <location>
        <begin position="209"/>
        <end position="564"/>
    </location>
</feature>
<dbReference type="Pfam" id="PF00593">
    <property type="entry name" value="TonB_dep_Rec_b-barrel"/>
    <property type="match status" value="1"/>
</dbReference>
<feature type="domain" description="TonB-dependent receptor plug" evidence="14">
    <location>
        <begin position="38"/>
        <end position="143"/>
    </location>
</feature>
<keyword evidence="3 10" id="KW-1134">Transmembrane beta strand</keyword>
<evidence type="ECO:0000256" key="6">
    <source>
        <dbReference type="ARBA" id="ARBA00023065"/>
    </source>
</evidence>
<dbReference type="InterPro" id="IPR039426">
    <property type="entry name" value="TonB-dep_rcpt-like"/>
</dbReference>
<keyword evidence="6" id="KW-0406">Ion transport</keyword>
<dbReference type="RefSeq" id="WP_330088048.1">
    <property type="nucleotide sequence ID" value="NZ_JAUGZK010000007.1"/>
</dbReference>
<dbReference type="CDD" id="cd01347">
    <property type="entry name" value="ligand_gated_channel"/>
    <property type="match status" value="1"/>
</dbReference>
<feature type="signal peptide" evidence="12">
    <location>
        <begin position="1"/>
        <end position="20"/>
    </location>
</feature>
<evidence type="ECO:0000256" key="9">
    <source>
        <dbReference type="ARBA" id="ARBA00023237"/>
    </source>
</evidence>
<evidence type="ECO:0000256" key="10">
    <source>
        <dbReference type="PROSITE-ProRule" id="PRU01360"/>
    </source>
</evidence>
<keyword evidence="9 10" id="KW-0998">Cell outer membrane</keyword>
<dbReference type="InterPro" id="IPR036942">
    <property type="entry name" value="Beta-barrel_TonB_sf"/>
</dbReference>
<keyword evidence="15" id="KW-0675">Receptor</keyword>
<keyword evidence="16" id="KW-1185">Reference proteome</keyword>
<dbReference type="Gene3D" id="2.170.130.10">
    <property type="entry name" value="TonB-dependent receptor, plug domain"/>
    <property type="match status" value="1"/>
</dbReference>
<dbReference type="InterPro" id="IPR000531">
    <property type="entry name" value="Beta-barrel_TonB"/>
</dbReference>
<evidence type="ECO:0000256" key="3">
    <source>
        <dbReference type="ARBA" id="ARBA00022452"/>
    </source>
</evidence>
<evidence type="ECO:0000256" key="8">
    <source>
        <dbReference type="ARBA" id="ARBA00023136"/>
    </source>
</evidence>
<keyword evidence="4 10" id="KW-0812">Transmembrane</keyword>
<reference evidence="15 16" key="1">
    <citation type="submission" date="2023-06" db="EMBL/GenBank/DDBJ databases">
        <title>Alkalimonas sp., MEB004 an alkaliphilic bacterium isolated from Lonar Lake, India.</title>
        <authorList>
            <person name="Joshi A."/>
            <person name="Thite S."/>
        </authorList>
    </citation>
    <scope>NUCLEOTIDE SEQUENCE [LARGE SCALE GENOMIC DNA]</scope>
    <source>
        <strain evidence="15 16">MEB004</strain>
    </source>
</reference>
<feature type="chain" id="PRO_5046197930" evidence="12">
    <location>
        <begin position="21"/>
        <end position="591"/>
    </location>
</feature>
<dbReference type="Proteomes" id="UP001339167">
    <property type="component" value="Unassembled WGS sequence"/>
</dbReference>
<dbReference type="PROSITE" id="PS52016">
    <property type="entry name" value="TONB_DEPENDENT_REC_3"/>
    <property type="match status" value="1"/>
</dbReference>
<dbReference type="Pfam" id="PF07715">
    <property type="entry name" value="Plug"/>
    <property type="match status" value="1"/>
</dbReference>
<evidence type="ECO:0000256" key="12">
    <source>
        <dbReference type="SAM" id="SignalP"/>
    </source>
</evidence>
<dbReference type="Gene3D" id="2.40.170.20">
    <property type="entry name" value="TonB-dependent receptor, beta-barrel domain"/>
    <property type="match status" value="1"/>
</dbReference>
<evidence type="ECO:0000256" key="4">
    <source>
        <dbReference type="ARBA" id="ARBA00022692"/>
    </source>
</evidence>
<organism evidence="15 16">
    <name type="scientific">Alkalimonas mucilaginosa</name>
    <dbReference type="NCBI Taxonomy" id="3057676"/>
    <lineage>
        <taxon>Bacteria</taxon>
        <taxon>Pseudomonadati</taxon>
        <taxon>Pseudomonadota</taxon>
        <taxon>Gammaproteobacteria</taxon>
        <taxon>Alkalimonas</taxon>
    </lineage>
</organism>
<name>A0ABU7JGA0_9GAMM</name>
<evidence type="ECO:0000259" key="13">
    <source>
        <dbReference type="Pfam" id="PF00593"/>
    </source>
</evidence>
<dbReference type="InterPro" id="IPR012910">
    <property type="entry name" value="Plug_dom"/>
</dbReference>
<evidence type="ECO:0000256" key="1">
    <source>
        <dbReference type="ARBA" id="ARBA00004571"/>
    </source>
</evidence>
<comment type="subcellular location">
    <subcellularLocation>
        <location evidence="1 10">Cell outer membrane</location>
        <topology evidence="1 10">Multi-pass membrane protein</topology>
    </subcellularLocation>
</comment>
<evidence type="ECO:0000313" key="15">
    <source>
        <dbReference type="EMBL" id="MEE2024721.1"/>
    </source>
</evidence>
<comment type="similarity">
    <text evidence="10 11">Belongs to the TonB-dependent receptor family.</text>
</comment>
<dbReference type="EMBL" id="JAUGZK010000007">
    <property type="protein sequence ID" value="MEE2024721.1"/>
    <property type="molecule type" value="Genomic_DNA"/>
</dbReference>
<evidence type="ECO:0000256" key="7">
    <source>
        <dbReference type="ARBA" id="ARBA00023077"/>
    </source>
</evidence>
<dbReference type="PANTHER" id="PTHR30069">
    <property type="entry name" value="TONB-DEPENDENT OUTER MEMBRANE RECEPTOR"/>
    <property type="match status" value="1"/>
</dbReference>
<keyword evidence="5 12" id="KW-0732">Signal</keyword>
<dbReference type="InterPro" id="IPR037066">
    <property type="entry name" value="Plug_dom_sf"/>
</dbReference>
<comment type="caution">
    <text evidence="15">The sequence shown here is derived from an EMBL/GenBank/DDBJ whole genome shotgun (WGS) entry which is preliminary data.</text>
</comment>
<evidence type="ECO:0000256" key="2">
    <source>
        <dbReference type="ARBA" id="ARBA00022448"/>
    </source>
</evidence>
<accession>A0ABU7JGA0</accession>
<keyword evidence="7 11" id="KW-0798">TonB box</keyword>
<keyword evidence="2 10" id="KW-0813">Transport</keyword>
<gene>
    <name evidence="15" type="ORF">QWF21_10720</name>
</gene>
<keyword evidence="8 10" id="KW-0472">Membrane</keyword>
<protein>
    <submittedName>
        <fullName evidence="15">TonB-dependent receptor</fullName>
    </submittedName>
</protein>
<dbReference type="SUPFAM" id="SSF56935">
    <property type="entry name" value="Porins"/>
    <property type="match status" value="1"/>
</dbReference>
<dbReference type="PANTHER" id="PTHR30069:SF53">
    <property type="entry name" value="COLICIN I RECEPTOR-RELATED"/>
    <property type="match status" value="1"/>
</dbReference>
<sequence>MSKYTLAALAVATALPAAYADSIETLTIYSSRQVQTVEQSLASVTVLEREDILARQVQDLPALLNQLPGVTIARDGGRGQSSGVFIRGGNSGHTLVLVDGVRTGSATLGQASLAMIPLDMIERIEVIRGPRAAWYGSDAVAGVIAITTRRQQQTEFNAGVGSYGLLESDLGLQHQQGSLQLQANVGYSRADGFNVQPALDPDKDGYWQRFARFGAAYQSDIGHFHWHSHINSGRYDFDTAWGSEDRSAVLQRSHVLGWQHQLGQTGHQLQLSRNLDSDTTFGPDSRSPFSTARDEVNYQLTQTVLAGLDVLLGANWYQEEVAKAAPAYEESKRNNRAWFTGLNYQLEQWLFEAAIRQDRFSQYGRERTWQLAAGYYFTEQWLLRVSRGTAFQVPSFNQLYWPGFGNPDLKPEESVSNEIALRYSGLQLQSELVLFERDVTNLIQGGEQAENVLLATVRGAEYSLGMTQDSWQHQLAYTWLDSRNEQSGEPLQRRPKHSVNVRSGWHGESWQWFATLDYQSATFQGFDWNSNANHPDLGGFTLLGVGASYQLTPQWQLSAKLDNLSNKTYQTSIGYATAGRTLGIRVRYLGF</sequence>
<evidence type="ECO:0000313" key="16">
    <source>
        <dbReference type="Proteomes" id="UP001339167"/>
    </source>
</evidence>